<evidence type="ECO:0000313" key="6">
    <source>
        <dbReference type="EMBL" id="MFC3088654.1"/>
    </source>
</evidence>
<dbReference type="InterPro" id="IPR025997">
    <property type="entry name" value="SBP_2_dom"/>
</dbReference>
<dbReference type="RefSeq" id="WP_197643826.1">
    <property type="nucleotide sequence ID" value="NZ_JAEACP010000010.1"/>
</dbReference>
<keyword evidence="3 4" id="KW-0732">Signal</keyword>
<dbReference type="PANTHER" id="PTHR46847">
    <property type="entry name" value="D-ALLOSE-BINDING PERIPLASMIC PROTEIN-RELATED"/>
    <property type="match status" value="1"/>
</dbReference>
<comment type="caution">
    <text evidence="6">The sequence shown here is derived from an EMBL/GenBank/DDBJ whole genome shotgun (WGS) entry which is preliminary data.</text>
</comment>
<evidence type="ECO:0000256" key="4">
    <source>
        <dbReference type="SAM" id="SignalP"/>
    </source>
</evidence>
<comment type="subcellular location">
    <subcellularLocation>
        <location evidence="1">Cell envelope</location>
    </subcellularLocation>
</comment>
<gene>
    <name evidence="6" type="ORF">ACFOD6_21650</name>
</gene>
<feature type="chain" id="PRO_5046516194" evidence="4">
    <location>
        <begin position="25"/>
        <end position="389"/>
    </location>
</feature>
<name>A0ABV7E1T2_9RHOB</name>
<evidence type="ECO:0000259" key="5">
    <source>
        <dbReference type="Pfam" id="PF13407"/>
    </source>
</evidence>
<dbReference type="EMBL" id="JBHRSM010000054">
    <property type="protein sequence ID" value="MFC3088654.1"/>
    <property type="molecule type" value="Genomic_DNA"/>
</dbReference>
<dbReference type="Gene3D" id="3.40.50.2300">
    <property type="match status" value="2"/>
</dbReference>
<dbReference type="Pfam" id="PF13407">
    <property type="entry name" value="Peripla_BP_4"/>
    <property type="match status" value="1"/>
</dbReference>
<evidence type="ECO:0000256" key="1">
    <source>
        <dbReference type="ARBA" id="ARBA00004196"/>
    </source>
</evidence>
<reference evidence="7" key="1">
    <citation type="journal article" date="2019" name="Int. J. Syst. Evol. Microbiol.">
        <title>The Global Catalogue of Microorganisms (GCM) 10K type strain sequencing project: providing services to taxonomists for standard genome sequencing and annotation.</title>
        <authorList>
            <consortium name="The Broad Institute Genomics Platform"/>
            <consortium name="The Broad Institute Genome Sequencing Center for Infectious Disease"/>
            <person name="Wu L."/>
            <person name="Ma J."/>
        </authorList>
    </citation>
    <scope>NUCLEOTIDE SEQUENCE [LARGE SCALE GENOMIC DNA]</scope>
    <source>
        <strain evidence="7">KCTC 62102</strain>
    </source>
</reference>
<dbReference type="PANTHER" id="PTHR46847:SF1">
    <property type="entry name" value="D-ALLOSE-BINDING PERIPLASMIC PROTEIN-RELATED"/>
    <property type="match status" value="1"/>
</dbReference>
<evidence type="ECO:0000256" key="2">
    <source>
        <dbReference type="ARBA" id="ARBA00007639"/>
    </source>
</evidence>
<accession>A0ABV7E1T2</accession>
<comment type="similarity">
    <text evidence="2">Belongs to the bacterial solute-binding protein 2 family.</text>
</comment>
<dbReference type="CDD" id="cd06316">
    <property type="entry name" value="PBP1_ABC_sugar_binding-like"/>
    <property type="match status" value="1"/>
</dbReference>
<feature type="signal peptide" evidence="4">
    <location>
        <begin position="1"/>
        <end position="24"/>
    </location>
</feature>
<evidence type="ECO:0000256" key="3">
    <source>
        <dbReference type="ARBA" id="ARBA00022729"/>
    </source>
</evidence>
<dbReference type="InterPro" id="IPR028082">
    <property type="entry name" value="Peripla_BP_I"/>
</dbReference>
<sequence length="389" mass="41555">MKTLNSKSFALALSVALVPGFAMAEIAADIQHPLWYKEPSAKTMEIAAMDSIDGVVVSDGQRGEPGFPAAELKLTEEQIAKVKAGKFTVAISMGWLGDDWASQQLIGLKETFEKLGIEVVAETNANWDDAKQIADLEAISVLKPDLLVSIPLNGQTTASAYKAIEEAGTKVVFIDQAVEGMEPGEDYAAIISSDNLALGMYLADALAESLGGKGDVAAMYFANDFYVTNLRYEGFIARVMARYPEINVVAAAGHNDPNKGQEVAQGVLARYPTLNGMYASWSIPAMGAVTAAITAGRTPDDFKIVNENFDQIVALNMAQNGFIAGISSQRPYDQGVAEATVGALALIGEETPSYVVVPPLKVTRDTLPEAYKTIYRIDLPAEMTTALSQ</sequence>
<feature type="domain" description="Periplasmic binding protein" evidence="5">
    <location>
        <begin position="89"/>
        <end position="349"/>
    </location>
</feature>
<evidence type="ECO:0000313" key="7">
    <source>
        <dbReference type="Proteomes" id="UP001595445"/>
    </source>
</evidence>
<dbReference type="Proteomes" id="UP001595445">
    <property type="component" value="Unassembled WGS sequence"/>
</dbReference>
<protein>
    <submittedName>
        <fullName evidence="6">Substrate-binding domain-containing protein</fullName>
    </submittedName>
</protein>
<keyword evidence="7" id="KW-1185">Reference proteome</keyword>
<organism evidence="6 7">
    <name type="scientific">Tabrizicola soli</name>
    <dbReference type="NCBI Taxonomy" id="2185115"/>
    <lineage>
        <taxon>Bacteria</taxon>
        <taxon>Pseudomonadati</taxon>
        <taxon>Pseudomonadota</taxon>
        <taxon>Alphaproteobacteria</taxon>
        <taxon>Rhodobacterales</taxon>
        <taxon>Paracoccaceae</taxon>
        <taxon>Tabrizicola</taxon>
    </lineage>
</organism>
<proteinExistence type="inferred from homology"/>
<dbReference type="SUPFAM" id="SSF53822">
    <property type="entry name" value="Periplasmic binding protein-like I"/>
    <property type="match status" value="1"/>
</dbReference>